<accession>A0A7R8ZBX5</accession>
<reference evidence="2" key="1">
    <citation type="submission" date="2020-11" db="EMBL/GenBank/DDBJ databases">
        <authorList>
            <person name="Tran Van P."/>
        </authorList>
    </citation>
    <scope>NUCLEOTIDE SEQUENCE</scope>
</reference>
<gene>
    <name evidence="2" type="ORF">TDIB3V08_LOCUS5891</name>
</gene>
<proteinExistence type="predicted"/>
<evidence type="ECO:0000313" key="2">
    <source>
        <dbReference type="EMBL" id="CAD7199643.1"/>
    </source>
</evidence>
<sequence>MEEQNCYILEGLQSDSSIRLRLLRINQKQEDQFPQQRVNGEPALPITMNSKLTVIIVAVLLASLHAADAMPGVAAHILAPPAPNSLRGPAETRQKRYLDDTTEFDLEQFCKEKCKNGKGGTACNCDVLPVFGWGARGVGGEGEVTQLSHWRLGLHDQFEQLSLSPFLSIQFKDRAMKVISAIFVVSLLAGFLPPLSSGSPVKIPAVTGDSGRPVQPPPHHKQDGADSSSDICLDGGPCMPRYLGTDMFDTWSQEPTYNWNEICRNLCLSGHGGSACRCNILP</sequence>
<name>A0A7R8ZBX5_TIMDO</name>
<dbReference type="AlphaFoldDB" id="A0A7R8ZBX5"/>
<protein>
    <submittedName>
        <fullName evidence="2">Uncharacterized protein</fullName>
    </submittedName>
</protein>
<dbReference type="EMBL" id="OA566921">
    <property type="protein sequence ID" value="CAD7199643.1"/>
    <property type="molecule type" value="Genomic_DNA"/>
</dbReference>
<feature type="region of interest" description="Disordered" evidence="1">
    <location>
        <begin position="203"/>
        <end position="228"/>
    </location>
</feature>
<evidence type="ECO:0000256" key="1">
    <source>
        <dbReference type="SAM" id="MobiDB-lite"/>
    </source>
</evidence>
<organism evidence="2">
    <name type="scientific">Timema douglasi</name>
    <name type="common">Walking stick</name>
    <dbReference type="NCBI Taxonomy" id="61478"/>
    <lineage>
        <taxon>Eukaryota</taxon>
        <taxon>Metazoa</taxon>
        <taxon>Ecdysozoa</taxon>
        <taxon>Arthropoda</taxon>
        <taxon>Hexapoda</taxon>
        <taxon>Insecta</taxon>
        <taxon>Pterygota</taxon>
        <taxon>Neoptera</taxon>
        <taxon>Polyneoptera</taxon>
        <taxon>Phasmatodea</taxon>
        <taxon>Timematodea</taxon>
        <taxon>Timematoidea</taxon>
        <taxon>Timematidae</taxon>
        <taxon>Timema</taxon>
    </lineage>
</organism>